<keyword evidence="3" id="KW-1003">Cell membrane</keyword>
<keyword evidence="2" id="KW-0813">Transport</keyword>
<dbReference type="STRING" id="1121439.dsat_0234"/>
<dbReference type="Gene3D" id="1.20.1250.20">
    <property type="entry name" value="MFS general substrate transporter like domains"/>
    <property type="match status" value="2"/>
</dbReference>
<dbReference type="eggNOG" id="COG2814">
    <property type="taxonomic scope" value="Bacteria"/>
</dbReference>
<dbReference type="InterPro" id="IPR036259">
    <property type="entry name" value="MFS_trans_sf"/>
</dbReference>
<dbReference type="PROSITE" id="PS00216">
    <property type="entry name" value="SUGAR_TRANSPORT_1"/>
    <property type="match status" value="2"/>
</dbReference>
<dbReference type="PANTHER" id="PTHR23517">
    <property type="entry name" value="RESISTANCE PROTEIN MDTM, PUTATIVE-RELATED-RELATED"/>
    <property type="match status" value="1"/>
</dbReference>
<keyword evidence="10" id="KW-1185">Reference proteome</keyword>
<dbReference type="InterPro" id="IPR020846">
    <property type="entry name" value="MFS_dom"/>
</dbReference>
<dbReference type="InterPro" id="IPR050171">
    <property type="entry name" value="MFS_Transporters"/>
</dbReference>
<sequence length="408" mass="42304">MNTGSQFARLCWVGFLARFSYALARNPVLPLFALTLGAGPEAVGLAVGISTVTGILFKLPSGALSDVIGRRRTMLAGLVFFGLAPFAYLFITDYWQLVAVRFLHGFATAIYGPVAMAVVADIAGARKGELLSWFSSVGIIGGLLGAPVGGLMLSLTALPEGGYAPWAFPMVYAVCGLAGFSALLLGFRTLLREEQVAGGGFGERLGRFVSGIREVSSDRRVVAASAMEGVQNMSMGALEAFLPIYAVTVAGLSAFEAGLLWASQIVVTMLAKPLMGRVSDRAGRKPLIVTGLLCCAVSFAAVPWLAGFWALLAACLVFGLGEALVTSSSAAMVAELCKANQYGTAMGVFGTIFDVGHAAGPIVAGLLVASLGYAPAFAIISALLLVSVPWFVAATRDVRKGAAEGRNS</sequence>
<dbReference type="AlphaFoldDB" id="S7UKH2"/>
<dbReference type="RefSeq" id="WP_020886928.1">
    <property type="nucleotide sequence ID" value="NZ_ATHI01000026.1"/>
</dbReference>
<dbReference type="PROSITE" id="PS50850">
    <property type="entry name" value="MFS"/>
    <property type="match status" value="1"/>
</dbReference>
<evidence type="ECO:0000256" key="6">
    <source>
        <dbReference type="ARBA" id="ARBA00023136"/>
    </source>
</evidence>
<feature type="transmembrane region" description="Helical" evidence="7">
    <location>
        <begin position="287"/>
        <end position="305"/>
    </location>
</feature>
<evidence type="ECO:0000256" key="1">
    <source>
        <dbReference type="ARBA" id="ARBA00004651"/>
    </source>
</evidence>
<keyword evidence="6 7" id="KW-0472">Membrane</keyword>
<dbReference type="Proteomes" id="UP000014975">
    <property type="component" value="Unassembled WGS sequence"/>
</dbReference>
<dbReference type="EMBL" id="ATHI01000026">
    <property type="protein sequence ID" value="EPR32793.1"/>
    <property type="molecule type" value="Genomic_DNA"/>
</dbReference>
<feature type="transmembrane region" description="Helical" evidence="7">
    <location>
        <begin position="73"/>
        <end position="91"/>
    </location>
</feature>
<evidence type="ECO:0000259" key="8">
    <source>
        <dbReference type="PROSITE" id="PS50850"/>
    </source>
</evidence>
<evidence type="ECO:0000313" key="9">
    <source>
        <dbReference type="EMBL" id="EPR32793.1"/>
    </source>
</evidence>
<feature type="transmembrane region" description="Helical" evidence="7">
    <location>
        <begin position="166"/>
        <end position="187"/>
    </location>
</feature>
<comment type="caution">
    <text evidence="9">The sequence shown here is derived from an EMBL/GenBank/DDBJ whole genome shotgun (WGS) entry which is preliminary data.</text>
</comment>
<comment type="subcellular location">
    <subcellularLocation>
        <location evidence="1">Cell membrane</location>
        <topology evidence="1">Multi-pass membrane protein</topology>
    </subcellularLocation>
</comment>
<dbReference type="CDD" id="cd17325">
    <property type="entry name" value="MFS_MdtG_SLC18_like"/>
    <property type="match status" value="1"/>
</dbReference>
<proteinExistence type="predicted"/>
<feature type="transmembrane region" description="Helical" evidence="7">
    <location>
        <begin position="311"/>
        <end position="334"/>
    </location>
</feature>
<keyword evidence="4 7" id="KW-0812">Transmembrane</keyword>
<organism evidence="9 10">
    <name type="scientific">Alkalidesulfovibrio alkalitolerans DSM 16529</name>
    <dbReference type="NCBI Taxonomy" id="1121439"/>
    <lineage>
        <taxon>Bacteria</taxon>
        <taxon>Pseudomonadati</taxon>
        <taxon>Thermodesulfobacteriota</taxon>
        <taxon>Desulfovibrionia</taxon>
        <taxon>Desulfovibrionales</taxon>
        <taxon>Desulfovibrionaceae</taxon>
        <taxon>Alkalidesulfovibrio</taxon>
    </lineage>
</organism>
<dbReference type="SUPFAM" id="SSF103473">
    <property type="entry name" value="MFS general substrate transporter"/>
    <property type="match status" value="1"/>
</dbReference>
<keyword evidence="5 7" id="KW-1133">Transmembrane helix</keyword>
<dbReference type="GO" id="GO:0005886">
    <property type="term" value="C:plasma membrane"/>
    <property type="evidence" value="ECO:0007669"/>
    <property type="project" value="UniProtKB-SubCell"/>
</dbReference>
<accession>S7UKH2</accession>
<dbReference type="InterPro" id="IPR005829">
    <property type="entry name" value="Sugar_transporter_CS"/>
</dbReference>
<feature type="transmembrane region" description="Helical" evidence="7">
    <location>
        <begin position="373"/>
        <end position="392"/>
    </location>
</feature>
<evidence type="ECO:0000256" key="3">
    <source>
        <dbReference type="ARBA" id="ARBA00022475"/>
    </source>
</evidence>
<evidence type="ECO:0000256" key="2">
    <source>
        <dbReference type="ARBA" id="ARBA00022448"/>
    </source>
</evidence>
<reference evidence="9 10" key="1">
    <citation type="journal article" date="2013" name="Genome Announc.">
        <title>Draft genome sequences for three mercury-methylating, sulfate-reducing bacteria.</title>
        <authorList>
            <person name="Brown S.D."/>
            <person name="Hurt R.A.Jr."/>
            <person name="Gilmour C.C."/>
            <person name="Elias D.A."/>
        </authorList>
    </citation>
    <scope>NUCLEOTIDE SEQUENCE [LARGE SCALE GENOMIC DNA]</scope>
    <source>
        <strain evidence="9 10">DSM 16529</strain>
    </source>
</reference>
<name>S7UKH2_9BACT</name>
<evidence type="ECO:0000256" key="5">
    <source>
        <dbReference type="ARBA" id="ARBA00022989"/>
    </source>
</evidence>
<feature type="transmembrane region" description="Helical" evidence="7">
    <location>
        <begin position="130"/>
        <end position="154"/>
    </location>
</feature>
<feature type="domain" description="Major facilitator superfamily (MFS) profile" evidence="8">
    <location>
        <begin position="6"/>
        <end position="399"/>
    </location>
</feature>
<dbReference type="OrthoDB" id="9814303at2"/>
<feature type="transmembrane region" description="Helical" evidence="7">
    <location>
        <begin position="103"/>
        <end position="123"/>
    </location>
</feature>
<dbReference type="PATRIC" id="fig|1121439.3.peg.1583"/>
<dbReference type="Pfam" id="PF07690">
    <property type="entry name" value="MFS_1"/>
    <property type="match status" value="1"/>
</dbReference>
<evidence type="ECO:0000313" key="10">
    <source>
        <dbReference type="Proteomes" id="UP000014975"/>
    </source>
</evidence>
<dbReference type="InterPro" id="IPR011701">
    <property type="entry name" value="MFS"/>
</dbReference>
<evidence type="ECO:0000256" key="4">
    <source>
        <dbReference type="ARBA" id="ARBA00022692"/>
    </source>
</evidence>
<protein>
    <submittedName>
        <fullName evidence="9">Major facilitator superfamily MFS_1</fullName>
    </submittedName>
</protein>
<gene>
    <name evidence="9" type="ORF">dsat_0234</name>
</gene>
<feature type="transmembrane region" description="Helical" evidence="7">
    <location>
        <begin position="346"/>
        <end position="367"/>
    </location>
</feature>
<dbReference type="GO" id="GO:0022857">
    <property type="term" value="F:transmembrane transporter activity"/>
    <property type="evidence" value="ECO:0007669"/>
    <property type="project" value="InterPro"/>
</dbReference>
<evidence type="ECO:0000256" key="7">
    <source>
        <dbReference type="SAM" id="Phobius"/>
    </source>
</evidence>